<dbReference type="AlphaFoldDB" id="A0A0A2FCZ5"/>
<evidence type="ECO:0000313" key="1">
    <source>
        <dbReference type="EMBL" id="KGN87992.1"/>
    </source>
</evidence>
<accession>A0A0A2FCZ5</accession>
<comment type="caution">
    <text evidence="1">The sequence shown here is derived from an EMBL/GenBank/DDBJ whole genome shotgun (WGS) entry which is preliminary data.</text>
</comment>
<evidence type="ECO:0000313" key="2">
    <source>
        <dbReference type="Proteomes" id="UP000030130"/>
    </source>
</evidence>
<dbReference type="RefSeq" id="WP_039419905.1">
    <property type="nucleotide sequence ID" value="NZ_JRAI01000005.1"/>
</dbReference>
<dbReference type="Proteomes" id="UP000030130">
    <property type="component" value="Unassembled WGS sequence"/>
</dbReference>
<proteinExistence type="predicted"/>
<name>A0A0A2FCZ5_9PORP</name>
<sequence length="136" mass="16049">MKESINQKHRDLALVYSRTVRELGFRSRFLTNDEIIEIALKKGAPRFYVSFEAAIQHLRQFFSENAKQKKIPNRRARMWEDLRERVERHINLGLCLNEAVQKAIDSPAPSFYVTFERARNMVSEVKVSAPWLLRQT</sequence>
<organism evidence="1 2">
    <name type="scientific">Porphyromonas gulae</name>
    <dbReference type="NCBI Taxonomy" id="111105"/>
    <lineage>
        <taxon>Bacteria</taxon>
        <taxon>Pseudomonadati</taxon>
        <taxon>Bacteroidota</taxon>
        <taxon>Bacteroidia</taxon>
        <taxon>Bacteroidales</taxon>
        <taxon>Porphyromonadaceae</taxon>
        <taxon>Porphyromonas</taxon>
    </lineage>
</organism>
<gene>
    <name evidence="1" type="ORF">HR08_00965</name>
</gene>
<dbReference type="EMBL" id="JRAI01000005">
    <property type="protein sequence ID" value="KGN87992.1"/>
    <property type="molecule type" value="Genomic_DNA"/>
</dbReference>
<reference evidence="1 2" key="1">
    <citation type="submission" date="2014-08" db="EMBL/GenBank/DDBJ databases">
        <title>Porphyromonas gulae strain:COT-052_OH1451 Genome sequencing.</title>
        <authorList>
            <person name="Wallis C."/>
            <person name="Deusch O."/>
            <person name="O'Flynn C."/>
            <person name="Davis I."/>
            <person name="Jospin G."/>
            <person name="Darling A.E."/>
            <person name="Coil D.A."/>
            <person name="Alexiev A."/>
            <person name="Horsfall A."/>
            <person name="Kirkwood N."/>
            <person name="Harris S."/>
            <person name="Eisen J.A."/>
        </authorList>
    </citation>
    <scope>NUCLEOTIDE SEQUENCE [LARGE SCALE GENOMIC DNA]</scope>
    <source>
        <strain evidence="2">COT-052 OH1451</strain>
    </source>
</reference>
<protein>
    <submittedName>
        <fullName evidence="1">Uncharacterized protein</fullName>
    </submittedName>
</protein>